<gene>
    <name evidence="1" type="ORF">P0M35_04905</name>
</gene>
<dbReference type="SUPFAM" id="SSF49785">
    <property type="entry name" value="Galactose-binding domain-like"/>
    <property type="match status" value="1"/>
</dbReference>
<dbReference type="Proteomes" id="UP001221302">
    <property type="component" value="Unassembled WGS sequence"/>
</dbReference>
<dbReference type="InterPro" id="IPR008979">
    <property type="entry name" value="Galactose-bd-like_sf"/>
</dbReference>
<dbReference type="InterPro" id="IPR008928">
    <property type="entry name" value="6-hairpin_glycosidase_sf"/>
</dbReference>
<protein>
    <submittedName>
        <fullName evidence="1">Beta galactosidase jelly roll domain-containing protein</fullName>
    </submittedName>
</protein>
<dbReference type="AlphaFoldDB" id="A0AAE3NZJ5"/>
<dbReference type="GO" id="GO:0005975">
    <property type="term" value="P:carbohydrate metabolic process"/>
    <property type="evidence" value="ECO:0007669"/>
    <property type="project" value="InterPro"/>
</dbReference>
<evidence type="ECO:0000313" key="1">
    <source>
        <dbReference type="EMBL" id="MDF1611480.1"/>
    </source>
</evidence>
<keyword evidence="2" id="KW-1185">Reference proteome</keyword>
<organism evidence="1 2">
    <name type="scientific">Stygiobacter electus</name>
    <dbReference type="NCBI Taxonomy" id="3032292"/>
    <lineage>
        <taxon>Bacteria</taxon>
        <taxon>Pseudomonadati</taxon>
        <taxon>Ignavibacteriota</taxon>
        <taxon>Ignavibacteria</taxon>
        <taxon>Ignavibacteriales</taxon>
        <taxon>Melioribacteraceae</taxon>
        <taxon>Stygiobacter</taxon>
    </lineage>
</organism>
<reference evidence="1" key="1">
    <citation type="submission" date="2023-03" db="EMBL/GenBank/DDBJ databases">
        <title>Stygiobacter electus gen. nov., sp. nov., facultatively anaerobic thermotolerant bacterium of the class Ignavibacteria from a well of Yessentuki mineral water deposit.</title>
        <authorList>
            <person name="Podosokorskaya O.A."/>
            <person name="Elcheninov A.G."/>
            <person name="Petrova N.F."/>
            <person name="Zavarzina D.G."/>
            <person name="Kublanov I.V."/>
            <person name="Merkel A.Y."/>
        </authorList>
    </citation>
    <scope>NUCLEOTIDE SEQUENCE</scope>
    <source>
        <strain evidence="1">09-Me</strain>
    </source>
</reference>
<dbReference type="RefSeq" id="WP_321535247.1">
    <property type="nucleotide sequence ID" value="NZ_JARGDL010000004.1"/>
</dbReference>
<proteinExistence type="predicted"/>
<dbReference type="EMBL" id="JARGDL010000004">
    <property type="protein sequence ID" value="MDF1611480.1"/>
    <property type="molecule type" value="Genomic_DNA"/>
</dbReference>
<dbReference type="Gene3D" id="1.50.10.10">
    <property type="match status" value="1"/>
</dbReference>
<dbReference type="InterPro" id="IPR012341">
    <property type="entry name" value="6hp_glycosidase-like_sf"/>
</dbReference>
<dbReference type="SUPFAM" id="SSF48208">
    <property type="entry name" value="Six-hairpin glycosidases"/>
    <property type="match status" value="1"/>
</dbReference>
<comment type="caution">
    <text evidence="1">The sequence shown here is derived from an EMBL/GenBank/DDBJ whole genome shotgun (WGS) entry which is preliminary data.</text>
</comment>
<sequence length="740" mass="84203">MFKLQMLALVISLFFASVVFSQTIVLPDNWIFRTGDDSAFSAENIDESEWIKIKVPGNWEDQGFPYYDGYGWYRLHFSLDESQLKNETLYLFLGRIDDVDETFLNGEKIGSSGTFPPNPLTAWNDQRGYKIPKGILKQENVIAIRVYDIFGGGGIHSGLVGILNQQEYEYEINPPKGAKKSFYQLTTSNGLIAAVYNERKRQVEKILPHIFKAYDENKFVQPFITNLKLETNEKPVSTNYLQNTHIVNVDYKNFNVKYFASFTQDNKIFYAVISGNKEIISPLKFSYNKSDAAVLTDEVTISKDENQIEKYFLFSFNDSLHNNSVVVSDAVKKIRGGKSNLIEDEINFMKSVFARAHFPKKLTAEQRNVYEQSIAVLKMAQVSQSEIFLKGRGQMLASLPPGVWSICWLRDGMYALLGLNSAGLFDEAKKLLTFYLTADAGYYKNFVWKDGKDYGVGVDYQISVTRYFGIGKEESDFNDQGPNIELDGFGFFLYTFSDYINRSGDKKFFNDNNKLVSEKVADALIHCIDKNDLIRIDSGPWERHLPGKQYAYTSMTAAAGLKAYAELLKKMGMKSEKYFEASKRITKGIKNNLMVAGKYLKGNAEGKVNSEYEFYDTGIIEAFGLGVLADKKFFNSNMKEYDKAIRIASDRGFSRVNGVDSYDINEWIMIDLRTASSYCKFGEKEKAKSLIDWVTAQANYNFNLIPELYDFNKATYDGAVPMVGFGAGVYLKTINDFYKK</sequence>
<dbReference type="Gene3D" id="2.60.120.260">
    <property type="entry name" value="Galactose-binding domain-like"/>
    <property type="match status" value="1"/>
</dbReference>
<accession>A0AAE3NZJ5</accession>
<evidence type="ECO:0000313" key="2">
    <source>
        <dbReference type="Proteomes" id="UP001221302"/>
    </source>
</evidence>
<name>A0AAE3NZJ5_9BACT</name>